<organism evidence="1 2">
    <name type="scientific">Frankliniella fusca</name>
    <dbReference type="NCBI Taxonomy" id="407009"/>
    <lineage>
        <taxon>Eukaryota</taxon>
        <taxon>Metazoa</taxon>
        <taxon>Ecdysozoa</taxon>
        <taxon>Arthropoda</taxon>
        <taxon>Hexapoda</taxon>
        <taxon>Insecta</taxon>
        <taxon>Pterygota</taxon>
        <taxon>Neoptera</taxon>
        <taxon>Paraneoptera</taxon>
        <taxon>Thysanoptera</taxon>
        <taxon>Terebrantia</taxon>
        <taxon>Thripoidea</taxon>
        <taxon>Thripidae</taxon>
        <taxon>Frankliniella</taxon>
    </lineage>
</organism>
<proteinExistence type="predicted"/>
<accession>A0AAE1I3P3</accession>
<evidence type="ECO:0000313" key="2">
    <source>
        <dbReference type="Proteomes" id="UP001219518"/>
    </source>
</evidence>
<reference evidence="1" key="1">
    <citation type="submission" date="2021-07" db="EMBL/GenBank/DDBJ databases">
        <authorList>
            <person name="Catto M.A."/>
            <person name="Jacobson A."/>
            <person name="Kennedy G."/>
            <person name="Labadie P."/>
            <person name="Hunt B.G."/>
            <person name="Srinivasan R."/>
        </authorList>
    </citation>
    <scope>NUCLEOTIDE SEQUENCE</scope>
    <source>
        <strain evidence="1">PL_HMW_Pooled</strain>
        <tissue evidence="1">Head</tissue>
    </source>
</reference>
<protein>
    <submittedName>
        <fullName evidence="1">Protein Ycf2</fullName>
    </submittedName>
</protein>
<gene>
    <name evidence="1" type="ORF">KUF71_002648</name>
</gene>
<comment type="caution">
    <text evidence="1">The sequence shown here is derived from an EMBL/GenBank/DDBJ whole genome shotgun (WGS) entry which is preliminary data.</text>
</comment>
<dbReference type="Proteomes" id="UP001219518">
    <property type="component" value="Unassembled WGS sequence"/>
</dbReference>
<dbReference type="AlphaFoldDB" id="A0AAE1I3P3"/>
<keyword evidence="2" id="KW-1185">Reference proteome</keyword>
<sequence length="152" mass="17017">MEPFTKFISTHRLHLNITFAPRARRQKLPVSGSINSPSFLSLNSAVLRGILKIDCNVLPLISIADTPVDLPMTSSSSSSQTASHFFSERFAQYNLYAFEPYEEAGQDPLQNLLPYCRTHDMDLASGHILKLLVVLHKYITIIHGSPPKPRIV</sequence>
<name>A0AAE1I3P3_9NEOP</name>
<evidence type="ECO:0000313" key="1">
    <source>
        <dbReference type="EMBL" id="KAK3932678.1"/>
    </source>
</evidence>
<reference evidence="1" key="2">
    <citation type="journal article" date="2023" name="BMC Genomics">
        <title>Pest status, molecular evolution, and epigenetic factors derived from the genome assembly of Frankliniella fusca, a thysanopteran phytovirus vector.</title>
        <authorList>
            <person name="Catto M.A."/>
            <person name="Labadie P.E."/>
            <person name="Jacobson A.L."/>
            <person name="Kennedy G.G."/>
            <person name="Srinivasan R."/>
            <person name="Hunt B.G."/>
        </authorList>
    </citation>
    <scope>NUCLEOTIDE SEQUENCE</scope>
    <source>
        <strain evidence="1">PL_HMW_Pooled</strain>
    </source>
</reference>
<dbReference type="EMBL" id="JAHWGI010001439">
    <property type="protein sequence ID" value="KAK3932678.1"/>
    <property type="molecule type" value="Genomic_DNA"/>
</dbReference>